<evidence type="ECO:0008006" key="2">
    <source>
        <dbReference type="Google" id="ProtNLM"/>
    </source>
</evidence>
<dbReference type="AlphaFoldDB" id="A0A383A723"/>
<evidence type="ECO:0000313" key="1">
    <source>
        <dbReference type="EMBL" id="SVE03676.1"/>
    </source>
</evidence>
<sequence length="117" mass="13847">MSFGTKLYTWFYGKLVGGDEIGNKYYTNIEDHNDLNAKRWVIFNGEIEASKIPPHWHAWLHKIIDVPPINYTHKYLWQKDHKQNMTGTKEAHFPPSNPLSKNYKPDQIKVDYESWSP</sequence>
<protein>
    <recommendedName>
        <fullName evidence="2">NADH:ubiquinone oxidoreductase subunit NDUFA12</fullName>
    </recommendedName>
</protein>
<dbReference type="EMBL" id="UINC01189819">
    <property type="protein sequence ID" value="SVE03676.1"/>
    <property type="molecule type" value="Genomic_DNA"/>
</dbReference>
<dbReference type="PANTHER" id="PTHR12910">
    <property type="entry name" value="NADH-UBIQUINONE OXIDOREDUCTASE SUBUNIT B17.2"/>
    <property type="match status" value="1"/>
</dbReference>
<organism evidence="1">
    <name type="scientific">marine metagenome</name>
    <dbReference type="NCBI Taxonomy" id="408172"/>
    <lineage>
        <taxon>unclassified sequences</taxon>
        <taxon>metagenomes</taxon>
        <taxon>ecological metagenomes</taxon>
    </lineage>
</organism>
<name>A0A383A723_9ZZZZ</name>
<reference evidence="1" key="1">
    <citation type="submission" date="2018-05" db="EMBL/GenBank/DDBJ databases">
        <authorList>
            <person name="Lanie J.A."/>
            <person name="Ng W.-L."/>
            <person name="Kazmierczak K.M."/>
            <person name="Andrzejewski T.M."/>
            <person name="Davidsen T.M."/>
            <person name="Wayne K.J."/>
            <person name="Tettelin H."/>
            <person name="Glass J.I."/>
            <person name="Rusch D."/>
            <person name="Podicherti R."/>
            <person name="Tsui H.-C.T."/>
            <person name="Winkler M.E."/>
        </authorList>
    </citation>
    <scope>NUCLEOTIDE SEQUENCE</scope>
</reference>
<dbReference type="InterPro" id="IPR007763">
    <property type="entry name" value="NDUFA12"/>
</dbReference>
<proteinExistence type="predicted"/>
<dbReference type="Pfam" id="PF05071">
    <property type="entry name" value="NDUFA12"/>
    <property type="match status" value="1"/>
</dbReference>
<dbReference type="GO" id="GO:0006979">
    <property type="term" value="P:response to oxidative stress"/>
    <property type="evidence" value="ECO:0007669"/>
    <property type="project" value="TreeGrafter"/>
</dbReference>
<gene>
    <name evidence="1" type="ORF">METZ01_LOCUS456530</name>
</gene>
<accession>A0A383A723</accession>
<dbReference type="PANTHER" id="PTHR12910:SF2">
    <property type="entry name" value="NADH DEHYDROGENASE [UBIQUINONE] 1 ALPHA SUBCOMPLEX SUBUNIT 12"/>
    <property type="match status" value="1"/>
</dbReference>
<dbReference type="GO" id="GO:0045271">
    <property type="term" value="C:respiratory chain complex I"/>
    <property type="evidence" value="ECO:0007669"/>
    <property type="project" value="InterPro"/>
</dbReference>